<sequence>MLKSVHDKRIVIASVVGFADESGDIVSVPFSNDGSPSAQGTATGGESPVEHFIDIVIRSFHCIHAGRCGDSVWQLNFV</sequence>
<organism evidence="1">
    <name type="scientific">bioreactor metagenome</name>
    <dbReference type="NCBI Taxonomy" id="1076179"/>
    <lineage>
        <taxon>unclassified sequences</taxon>
        <taxon>metagenomes</taxon>
        <taxon>ecological metagenomes</taxon>
    </lineage>
</organism>
<evidence type="ECO:0000313" key="1">
    <source>
        <dbReference type="EMBL" id="MPM79450.1"/>
    </source>
</evidence>
<reference evidence="1" key="1">
    <citation type="submission" date="2019-08" db="EMBL/GenBank/DDBJ databases">
        <authorList>
            <person name="Kucharzyk K."/>
            <person name="Murdoch R.W."/>
            <person name="Higgins S."/>
            <person name="Loffler F."/>
        </authorList>
    </citation>
    <scope>NUCLEOTIDE SEQUENCE</scope>
</reference>
<name>A0A645CQS6_9ZZZZ</name>
<proteinExistence type="predicted"/>
<accession>A0A645CQS6</accession>
<dbReference type="EMBL" id="VSSQ01029354">
    <property type="protein sequence ID" value="MPM79450.1"/>
    <property type="molecule type" value="Genomic_DNA"/>
</dbReference>
<dbReference type="AlphaFoldDB" id="A0A645CQS6"/>
<gene>
    <name evidence="1" type="ORF">SDC9_126484</name>
</gene>
<comment type="caution">
    <text evidence="1">The sequence shown here is derived from an EMBL/GenBank/DDBJ whole genome shotgun (WGS) entry which is preliminary data.</text>
</comment>
<protein>
    <submittedName>
        <fullName evidence="1">Uncharacterized protein</fullName>
    </submittedName>
</protein>